<accession>A0A6A9UYN2</accession>
<keyword evidence="3" id="KW-0489">Methyltransferase</keyword>
<feature type="region of interest" description="Disordered" evidence="1">
    <location>
        <begin position="51"/>
        <end position="70"/>
    </location>
</feature>
<dbReference type="EMBL" id="WPCU01000009">
    <property type="protein sequence ID" value="MVA76934.1"/>
    <property type="molecule type" value="Genomic_DNA"/>
</dbReference>
<dbReference type="Gene3D" id="3.40.50.150">
    <property type="entry name" value="Vaccinia Virus protein VP39"/>
    <property type="match status" value="1"/>
</dbReference>
<keyword evidence="4" id="KW-1185">Reference proteome</keyword>
<dbReference type="RefSeq" id="WP_156610888.1">
    <property type="nucleotide sequence ID" value="NZ_WPCU01000009.1"/>
</dbReference>
<dbReference type="Proteomes" id="UP000435304">
    <property type="component" value="Unassembled WGS sequence"/>
</dbReference>
<evidence type="ECO:0000313" key="3">
    <source>
        <dbReference type="EMBL" id="MVA76934.1"/>
    </source>
</evidence>
<dbReference type="SUPFAM" id="SSF53335">
    <property type="entry name" value="S-adenosyl-L-methionine-dependent methyltransferases"/>
    <property type="match status" value="1"/>
</dbReference>
<gene>
    <name evidence="3" type="ORF">GC722_13005</name>
</gene>
<sequence>MAPTRRSLHPAGALTWLVEVDGAAVLDLAHGSAVFARELQAVGHHVTVLDRQPAPASTPGPQGGPATVLGQPESLPFKARQFDAVTASDTLQHFAPGLALPEIARVLRPGGTLSVVQTTRDDTVPWVRRLARMVQEVDPGAMRGDYGQEAVELLVDSPFFTAVEHRDFRNWIPITRSGLVDMVARRPAVQAVEEDRRDALLADVAALFDSLARPLEPLMLPFQSSCWRARPVPGGGTDEDDDVLQFSL</sequence>
<dbReference type="CDD" id="cd02440">
    <property type="entry name" value="AdoMet_MTases"/>
    <property type="match status" value="1"/>
</dbReference>
<dbReference type="InterPro" id="IPR013216">
    <property type="entry name" value="Methyltransf_11"/>
</dbReference>
<dbReference type="Pfam" id="PF08241">
    <property type="entry name" value="Methyltransf_11"/>
    <property type="match status" value="1"/>
</dbReference>
<keyword evidence="3" id="KW-0808">Transferase</keyword>
<organism evidence="3 4">
    <name type="scientific">Auraticoccus cholistanensis</name>
    <dbReference type="NCBI Taxonomy" id="2656650"/>
    <lineage>
        <taxon>Bacteria</taxon>
        <taxon>Bacillati</taxon>
        <taxon>Actinomycetota</taxon>
        <taxon>Actinomycetes</taxon>
        <taxon>Propionibacteriales</taxon>
        <taxon>Propionibacteriaceae</taxon>
        <taxon>Auraticoccus</taxon>
    </lineage>
</organism>
<reference evidence="3 4" key="1">
    <citation type="submission" date="2019-12" db="EMBL/GenBank/DDBJ databases">
        <title>Auraticoccus cholistani sp. nov., an actinomycete isolated from soil of Cholistan desert.</title>
        <authorList>
            <person name="Cheema M.T."/>
        </authorList>
    </citation>
    <scope>NUCLEOTIDE SEQUENCE [LARGE SCALE GENOMIC DNA]</scope>
    <source>
        <strain evidence="3 4">F435</strain>
    </source>
</reference>
<evidence type="ECO:0000256" key="1">
    <source>
        <dbReference type="SAM" id="MobiDB-lite"/>
    </source>
</evidence>
<dbReference type="GO" id="GO:0032259">
    <property type="term" value="P:methylation"/>
    <property type="evidence" value="ECO:0007669"/>
    <property type="project" value="UniProtKB-KW"/>
</dbReference>
<protein>
    <submittedName>
        <fullName evidence="3">Methyltransferase domain-containing protein</fullName>
    </submittedName>
</protein>
<dbReference type="InterPro" id="IPR029063">
    <property type="entry name" value="SAM-dependent_MTases_sf"/>
</dbReference>
<dbReference type="AlphaFoldDB" id="A0A6A9UYN2"/>
<name>A0A6A9UYN2_9ACTN</name>
<dbReference type="GO" id="GO:0008757">
    <property type="term" value="F:S-adenosylmethionine-dependent methyltransferase activity"/>
    <property type="evidence" value="ECO:0007669"/>
    <property type="project" value="InterPro"/>
</dbReference>
<proteinExistence type="predicted"/>
<comment type="caution">
    <text evidence="3">The sequence shown here is derived from an EMBL/GenBank/DDBJ whole genome shotgun (WGS) entry which is preliminary data.</text>
</comment>
<evidence type="ECO:0000259" key="2">
    <source>
        <dbReference type="Pfam" id="PF08241"/>
    </source>
</evidence>
<evidence type="ECO:0000313" key="4">
    <source>
        <dbReference type="Proteomes" id="UP000435304"/>
    </source>
</evidence>
<feature type="domain" description="Methyltransferase type 11" evidence="2">
    <location>
        <begin position="26"/>
        <end position="114"/>
    </location>
</feature>